<dbReference type="PROSITE" id="PS51755">
    <property type="entry name" value="OMPR_PHOB"/>
    <property type="match status" value="1"/>
</dbReference>
<feature type="DNA-binding region" description="OmpR/PhoB-type" evidence="5">
    <location>
        <begin position="1"/>
        <end position="99"/>
    </location>
</feature>
<dbReference type="InterPro" id="IPR016032">
    <property type="entry name" value="Sig_transdc_resp-reg_C-effctor"/>
</dbReference>
<dbReference type="EMBL" id="BAAAUV010000004">
    <property type="protein sequence ID" value="GAA3206122.1"/>
    <property type="molecule type" value="Genomic_DNA"/>
</dbReference>
<dbReference type="Pfam" id="PF03704">
    <property type="entry name" value="BTAD"/>
    <property type="match status" value="1"/>
</dbReference>
<evidence type="ECO:0000256" key="1">
    <source>
        <dbReference type="ARBA" id="ARBA00005820"/>
    </source>
</evidence>
<dbReference type="InterPro" id="IPR036388">
    <property type="entry name" value="WH-like_DNA-bd_sf"/>
</dbReference>
<sequence length="654" mass="69276">MAVHMGVLGPVEAWDAAGRAISLHGPRHREVLARLVAARGRMVPVALLAEDLWEDPPEGAVGALRTFVGALRRALEPDRPPRTPPRLIVTVGPGYALRAATEQVDAWHFTEIVASAAPPARLLKDLDSALALWRGPAYAGFPHATWASPERARLTELRLRAVERRAGALLDLGRAAEAVPDLDAHARAHPAREEAWRLLALALYRADRQADALEVLRGARWELAERLGLDPGPGLRDLEADILRRSGRLDAPADPASRVWASATAALDGASDARLRLEATAGMMRGLAVTGADGLLAAREHRAAAVEAAEELGDAELTARVIGVYDVPANWTRSDDPAQAARLAATAERTLARLPPDAAPGTRARLLATVALESRGTASPRVRAAAEEAERIARGLDDPPLLAFALNGLYMQSFARTGLSRRRDAIGAEIGDLAARRGLASYEVLGSLIRLQSAAAVGDFATGDGHADRVDRLAERHERPLATVFTTWYRALRLAEDPAASFAVKEAAYRSAIPLPAAAGMPGLSEGLPALALLTLNLRHDRPLGLEDPGGPGPYRPWTMPLTLLSAGRRDEAAESLRAAPDPPHDLLAEGLWALLARAAVSLGDRDMLRRARTALLPASGELAGAASALLSLGPVAGLLADIETALTSGPAEE</sequence>
<organism evidence="7 8">
    <name type="scientific">Actinocorallia longicatena</name>
    <dbReference type="NCBI Taxonomy" id="111803"/>
    <lineage>
        <taxon>Bacteria</taxon>
        <taxon>Bacillati</taxon>
        <taxon>Actinomycetota</taxon>
        <taxon>Actinomycetes</taxon>
        <taxon>Streptosporangiales</taxon>
        <taxon>Thermomonosporaceae</taxon>
        <taxon>Actinocorallia</taxon>
    </lineage>
</organism>
<dbReference type="SUPFAM" id="SSF46894">
    <property type="entry name" value="C-terminal effector domain of the bipartite response regulators"/>
    <property type="match status" value="1"/>
</dbReference>
<evidence type="ECO:0000256" key="4">
    <source>
        <dbReference type="ARBA" id="ARBA00023163"/>
    </source>
</evidence>
<dbReference type="SMART" id="SM00862">
    <property type="entry name" value="Trans_reg_C"/>
    <property type="match status" value="1"/>
</dbReference>
<dbReference type="SUPFAM" id="SSF48452">
    <property type="entry name" value="TPR-like"/>
    <property type="match status" value="1"/>
</dbReference>
<keyword evidence="3 5" id="KW-0238">DNA-binding</keyword>
<dbReference type="Proteomes" id="UP001501237">
    <property type="component" value="Unassembled WGS sequence"/>
</dbReference>
<feature type="domain" description="OmpR/PhoB-type" evidence="6">
    <location>
        <begin position="1"/>
        <end position="99"/>
    </location>
</feature>
<dbReference type="InterPro" id="IPR011990">
    <property type="entry name" value="TPR-like_helical_dom_sf"/>
</dbReference>
<evidence type="ECO:0000256" key="5">
    <source>
        <dbReference type="PROSITE-ProRule" id="PRU01091"/>
    </source>
</evidence>
<dbReference type="Pfam" id="PF00486">
    <property type="entry name" value="Trans_reg_C"/>
    <property type="match status" value="1"/>
</dbReference>
<evidence type="ECO:0000313" key="8">
    <source>
        <dbReference type="Proteomes" id="UP001501237"/>
    </source>
</evidence>
<dbReference type="Gene3D" id="1.10.10.10">
    <property type="entry name" value="Winged helix-like DNA-binding domain superfamily/Winged helix DNA-binding domain"/>
    <property type="match status" value="1"/>
</dbReference>
<dbReference type="InterPro" id="IPR001867">
    <property type="entry name" value="OmpR/PhoB-type_DNA-bd"/>
</dbReference>
<evidence type="ECO:0000313" key="7">
    <source>
        <dbReference type="EMBL" id="GAA3206122.1"/>
    </source>
</evidence>
<evidence type="ECO:0000256" key="3">
    <source>
        <dbReference type="ARBA" id="ARBA00023125"/>
    </source>
</evidence>
<keyword evidence="4" id="KW-0804">Transcription</keyword>
<dbReference type="InterPro" id="IPR005158">
    <property type="entry name" value="BTAD"/>
</dbReference>
<evidence type="ECO:0000256" key="2">
    <source>
        <dbReference type="ARBA" id="ARBA00023015"/>
    </source>
</evidence>
<dbReference type="CDD" id="cd15831">
    <property type="entry name" value="BTAD"/>
    <property type="match status" value="1"/>
</dbReference>
<dbReference type="SMART" id="SM01043">
    <property type="entry name" value="BTAD"/>
    <property type="match status" value="1"/>
</dbReference>
<dbReference type="Gene3D" id="1.25.40.10">
    <property type="entry name" value="Tetratricopeptide repeat domain"/>
    <property type="match status" value="1"/>
</dbReference>
<dbReference type="RefSeq" id="WP_344825584.1">
    <property type="nucleotide sequence ID" value="NZ_BAAAUV010000004.1"/>
</dbReference>
<reference evidence="8" key="1">
    <citation type="journal article" date="2019" name="Int. J. Syst. Evol. Microbiol.">
        <title>The Global Catalogue of Microorganisms (GCM) 10K type strain sequencing project: providing services to taxonomists for standard genome sequencing and annotation.</title>
        <authorList>
            <consortium name="The Broad Institute Genomics Platform"/>
            <consortium name="The Broad Institute Genome Sequencing Center for Infectious Disease"/>
            <person name="Wu L."/>
            <person name="Ma J."/>
        </authorList>
    </citation>
    <scope>NUCLEOTIDE SEQUENCE [LARGE SCALE GENOMIC DNA]</scope>
    <source>
        <strain evidence="8">JCM 9377</strain>
    </source>
</reference>
<comment type="similarity">
    <text evidence="1">Belongs to the AfsR/DnrI/RedD regulatory family.</text>
</comment>
<protein>
    <submittedName>
        <fullName evidence="7">BTAD domain-containing putative transcriptional regulator</fullName>
    </submittedName>
</protein>
<dbReference type="InterPro" id="IPR051677">
    <property type="entry name" value="AfsR-DnrI-RedD_regulator"/>
</dbReference>
<dbReference type="PANTHER" id="PTHR35807">
    <property type="entry name" value="TRANSCRIPTIONAL REGULATOR REDD-RELATED"/>
    <property type="match status" value="1"/>
</dbReference>
<proteinExistence type="inferred from homology"/>
<comment type="caution">
    <text evidence="7">The sequence shown here is derived from an EMBL/GenBank/DDBJ whole genome shotgun (WGS) entry which is preliminary data.</text>
</comment>
<keyword evidence="2" id="KW-0805">Transcription regulation</keyword>
<keyword evidence="8" id="KW-1185">Reference proteome</keyword>
<dbReference type="PANTHER" id="PTHR35807:SF1">
    <property type="entry name" value="TRANSCRIPTIONAL REGULATOR REDD"/>
    <property type="match status" value="1"/>
</dbReference>
<name>A0ABP6Q5X2_9ACTN</name>
<evidence type="ECO:0000259" key="6">
    <source>
        <dbReference type="PROSITE" id="PS51755"/>
    </source>
</evidence>
<accession>A0ABP6Q5X2</accession>
<gene>
    <name evidence="7" type="ORF">GCM10010468_21530</name>
</gene>